<protein>
    <submittedName>
        <fullName evidence="1">Uncharacterized protein</fullName>
    </submittedName>
</protein>
<name>A0AAE1RSD6_9SOLA</name>
<accession>A0AAE1RSD6</accession>
<reference evidence="1" key="1">
    <citation type="submission" date="2023-12" db="EMBL/GenBank/DDBJ databases">
        <title>Genome assembly of Anisodus tanguticus.</title>
        <authorList>
            <person name="Wang Y.-J."/>
        </authorList>
    </citation>
    <scope>NUCLEOTIDE SEQUENCE</scope>
    <source>
        <strain evidence="1">KB-2021</strain>
        <tissue evidence="1">Leaf</tissue>
    </source>
</reference>
<gene>
    <name evidence="1" type="ORF">RND71_025137</name>
</gene>
<dbReference type="Proteomes" id="UP001291623">
    <property type="component" value="Unassembled WGS sequence"/>
</dbReference>
<keyword evidence="2" id="KW-1185">Reference proteome</keyword>
<sequence>MLEIESGLELRRKHMIVISLLVGNGQNLTVVKFEIEKPSLNDKAKISSEDSIYFDQFTSLYEGMGDVWKPKSQYQMAILREYVIIRTTVHKGMLAELNENMVIIAGRFLESNIRTRVQKINLGQLLARGTDLESVLSYSIPLGRIHCGEERNVTPRKIKTIIKNVIKEGYMPQRSIILWTNIRILVSMR</sequence>
<comment type="caution">
    <text evidence="1">The sequence shown here is derived from an EMBL/GenBank/DDBJ whole genome shotgun (WGS) entry which is preliminary data.</text>
</comment>
<organism evidence="1 2">
    <name type="scientific">Anisodus tanguticus</name>
    <dbReference type="NCBI Taxonomy" id="243964"/>
    <lineage>
        <taxon>Eukaryota</taxon>
        <taxon>Viridiplantae</taxon>
        <taxon>Streptophyta</taxon>
        <taxon>Embryophyta</taxon>
        <taxon>Tracheophyta</taxon>
        <taxon>Spermatophyta</taxon>
        <taxon>Magnoliopsida</taxon>
        <taxon>eudicotyledons</taxon>
        <taxon>Gunneridae</taxon>
        <taxon>Pentapetalae</taxon>
        <taxon>asterids</taxon>
        <taxon>lamiids</taxon>
        <taxon>Solanales</taxon>
        <taxon>Solanaceae</taxon>
        <taxon>Solanoideae</taxon>
        <taxon>Hyoscyameae</taxon>
        <taxon>Anisodus</taxon>
    </lineage>
</organism>
<dbReference type="EMBL" id="JAVYJV010000013">
    <property type="protein sequence ID" value="KAK4356166.1"/>
    <property type="molecule type" value="Genomic_DNA"/>
</dbReference>
<evidence type="ECO:0000313" key="2">
    <source>
        <dbReference type="Proteomes" id="UP001291623"/>
    </source>
</evidence>
<evidence type="ECO:0000313" key="1">
    <source>
        <dbReference type="EMBL" id="KAK4356166.1"/>
    </source>
</evidence>
<proteinExistence type="predicted"/>
<dbReference type="AlphaFoldDB" id="A0AAE1RSD6"/>